<gene>
    <name evidence="1" type="ORF">NH14_031150</name>
</gene>
<proteinExistence type="predicted"/>
<evidence type="ECO:0000313" key="2">
    <source>
        <dbReference type="Proteomes" id="UP000030460"/>
    </source>
</evidence>
<dbReference type="Proteomes" id="UP000030460">
    <property type="component" value="Unassembled WGS sequence"/>
</dbReference>
<dbReference type="AlphaFoldDB" id="A0A8T6ZLK5"/>
<accession>A0A8T6ZLK5</accession>
<name>A0A8T6ZLK5_9BURK</name>
<dbReference type="OrthoDB" id="9135558at2"/>
<comment type="caution">
    <text evidence="1">The sequence shown here is derived from an EMBL/GenBank/DDBJ whole genome shotgun (WGS) entry which is preliminary data.</text>
</comment>
<dbReference type="EMBL" id="JTDB02000015">
    <property type="protein sequence ID" value="NLP65518.1"/>
    <property type="molecule type" value="Genomic_DNA"/>
</dbReference>
<organism evidence="1 2">
    <name type="scientific">Paraburkholderia sacchari</name>
    <dbReference type="NCBI Taxonomy" id="159450"/>
    <lineage>
        <taxon>Bacteria</taxon>
        <taxon>Pseudomonadati</taxon>
        <taxon>Pseudomonadota</taxon>
        <taxon>Betaproteobacteria</taxon>
        <taxon>Burkholderiales</taxon>
        <taxon>Burkholderiaceae</taxon>
        <taxon>Paraburkholderia</taxon>
    </lineage>
</organism>
<sequence>MSFTDRANPDYSSPTPLLSALRRVGKRLPIVQDVEGYFTPNAEPMTGCRLFGMLETRDARVMVGFDRAKVALPTGPGPLRVSGKMWLGERTSTVTLMVNYYTVIEPVVKEPLSAASDALASAGET</sequence>
<dbReference type="RefSeq" id="WP_152617350.1">
    <property type="nucleotide sequence ID" value="NZ_CADFGF010000021.1"/>
</dbReference>
<keyword evidence="2" id="KW-1185">Reference proteome</keyword>
<protein>
    <submittedName>
        <fullName evidence="1">Uncharacterized protein</fullName>
    </submittedName>
</protein>
<reference evidence="1" key="1">
    <citation type="journal article" date="2015" name="Genome Announc.">
        <title>Draft Genome Sequence of the Polyhydroxyalkanoate-Producing Bacterium Burkholderia sacchari LMG 19450 Isolated from Brazilian Sugarcane Plantation Soil.</title>
        <authorList>
            <person name="Alexandrino P.M."/>
            <person name="Mendonca T.T."/>
            <person name="Guaman Bautista L.P."/>
            <person name="Cherix J."/>
            <person name="Lozano-Sakalauskas G.C."/>
            <person name="Fujita A."/>
            <person name="Ramos Filho E."/>
            <person name="Long P."/>
            <person name="Padilla G."/>
            <person name="Taciro M.K."/>
            <person name="Gomez J.G."/>
            <person name="Silva L.F."/>
        </authorList>
    </citation>
    <scope>NUCLEOTIDE SEQUENCE</scope>
    <source>
        <strain evidence="1">LMG 19450</strain>
    </source>
</reference>
<evidence type="ECO:0000313" key="1">
    <source>
        <dbReference type="EMBL" id="NLP65518.1"/>
    </source>
</evidence>
<reference evidence="1" key="2">
    <citation type="submission" date="2020-04" db="EMBL/GenBank/DDBJ databases">
        <authorList>
            <person name="Alexandrino P."/>
            <person name="Mendonca T."/>
            <person name="Guaman L."/>
            <person name="Cherix J."/>
            <person name="Lozano-Sakalauskas G."/>
            <person name="Fujita A."/>
            <person name="Filho E.R."/>
            <person name="Long P."/>
            <person name="Padilla G."/>
            <person name="Taciro M.K."/>
            <person name="Gomez J.G."/>
            <person name="Silva L.F."/>
            <person name="Torres M."/>
        </authorList>
    </citation>
    <scope>NUCLEOTIDE SEQUENCE</scope>
    <source>
        <strain evidence="1">LMG 19450</strain>
    </source>
</reference>